<evidence type="ECO:0000256" key="1">
    <source>
        <dbReference type="SAM" id="SignalP"/>
    </source>
</evidence>
<feature type="domain" description="Alpha-L-rhamnosidase C-terminal" evidence="3">
    <location>
        <begin position="712"/>
        <end position="784"/>
    </location>
</feature>
<reference evidence="4" key="1">
    <citation type="submission" date="2016-12" db="EMBL/GenBank/DDBJ databases">
        <title>The genomes of Aspergillus section Nigri reveals drivers in fungal speciation.</title>
        <authorList>
            <consortium name="DOE Joint Genome Institute"/>
            <person name="Vesth T.C."/>
            <person name="Nybo J."/>
            <person name="Theobald S."/>
            <person name="Brandl J."/>
            <person name="Frisvad J.C."/>
            <person name="Nielsen K.F."/>
            <person name="Lyhne E.K."/>
            <person name="Kogle M.E."/>
            <person name="Kuo A."/>
            <person name="Riley R."/>
            <person name="Clum A."/>
            <person name="Nolan M."/>
            <person name="Lipzen A."/>
            <person name="Salamov A."/>
            <person name="Henrissat B."/>
            <person name="Wiebenga A."/>
            <person name="De Vries R.P."/>
            <person name="Grigoriev I.V."/>
            <person name="Mortensen U.H."/>
            <person name="Andersen M.R."/>
            <person name="Baker S.E."/>
        </authorList>
    </citation>
    <scope>NUCLEOTIDE SEQUENCE [LARGE SCALE GENOMIC DNA]</scope>
    <source>
        <strain evidence="4">CBS 115656</strain>
    </source>
</reference>
<feature type="domain" description="Alpha-L-rhamnosidase six-hairpin glycosidase" evidence="2">
    <location>
        <begin position="373"/>
        <end position="589"/>
    </location>
</feature>
<dbReference type="Proteomes" id="UP000247647">
    <property type="component" value="Unassembled WGS sequence"/>
</dbReference>
<proteinExistence type="predicted"/>
<organism evidence="4 5">
    <name type="scientific">Aspergillus neoniger (strain CBS 115656)</name>
    <dbReference type="NCBI Taxonomy" id="1448310"/>
    <lineage>
        <taxon>Eukaryota</taxon>
        <taxon>Fungi</taxon>
        <taxon>Dikarya</taxon>
        <taxon>Ascomycota</taxon>
        <taxon>Pezizomycotina</taxon>
        <taxon>Eurotiomycetes</taxon>
        <taxon>Eurotiomycetidae</taxon>
        <taxon>Eurotiales</taxon>
        <taxon>Aspergillaceae</taxon>
        <taxon>Aspergillus</taxon>
        <taxon>Aspergillus subgen. Circumdati</taxon>
    </lineage>
</organism>
<dbReference type="RefSeq" id="XP_025483610.1">
    <property type="nucleotide sequence ID" value="XM_025628194.1"/>
</dbReference>
<name>A0A318ZQQ7_ASPNB</name>
<dbReference type="GeneID" id="37130650"/>
<dbReference type="SUPFAM" id="SSF48208">
    <property type="entry name" value="Six-hairpin glycosidases"/>
    <property type="match status" value="1"/>
</dbReference>
<gene>
    <name evidence="4" type="ORF">BO87DRAFT_445954</name>
</gene>
<sequence>MRFAYNLVFFGFLFASGYCSTLYQPITHANASQNDWVAYQNDTVLRLSSDGVTPAIIILDYGRDVEGYATFQVSSMSGDTSGFEMAYSETYALLGSAMADGPLSFDATMDTYRVNRYNITEERTYTNRLIQGGLRYQKLNLSSAGEIHLSLVGFKPTVSNIPLADLPGSFNCSDEVLTRIWHAGARTSQLTEFPAKSIPDFWVLTDEGALIDSLAPQPYYTIWSPSLTTYDLEFSVKPISKGFSFNVLSDTLSNGIYIFVDIANTSISAHAGSTELDPIIASGHLPSSIILNEWHKVQSNVNMSQISVQIDNTTVLDFSQTASFYGSFGVGASFGHSAVFTNLSLLVGGEQKYSSTLTDESALSDFLVGTNPLPVSVDGSRRDRIAYAGDLDIASSTAFASTNGIEYINGSIELLGSYQLTPGFFVPNAKIQQPPRTKDVEANTTGLIGYSFNLLSAMANFYEQTGDEMFLHRWAPKVMRMLDWAHSQTLPSNLLNITDPAIGGGWDIYDPASSRIVSQFNILYAYSLKKWIQYLAQANINATAYQRRLEILQKAINDHLWSDKLQAYYHSENHQDFFSQEANALAILSDTTQLTGNRACTLLSTMAQQLYIPKGALSFSNASIASGFAQKISPYASGYHLKAAFHANDGINAKRLLHSIWGPISDPKNANYTGCMWEVINPDGTPGIGSGTSLCHAWSAGPTADLSRYVLGIQPINPGFKEWRVAPQTLGLAWARGKYPTPHGNIRVDWSFDGSGLFNIVVSAPVGTKGTVVLPSPLKGTIEVDDEVGDNYTVSKCQS</sequence>
<dbReference type="InterPro" id="IPR008928">
    <property type="entry name" value="6-hairpin_glycosidase_sf"/>
</dbReference>
<accession>A0A318ZQQ7</accession>
<dbReference type="PANTHER" id="PTHR34987:SF4">
    <property type="entry name" value="ALPHA-L-RHAMNOSIDASE C-TERMINAL DOMAIN-CONTAINING PROTEIN"/>
    <property type="match status" value="1"/>
</dbReference>
<dbReference type="AlphaFoldDB" id="A0A318ZQQ7"/>
<dbReference type="Gene3D" id="2.60.120.560">
    <property type="entry name" value="Exo-inulinase, domain 1"/>
    <property type="match status" value="1"/>
</dbReference>
<dbReference type="GO" id="GO:0003824">
    <property type="term" value="F:catalytic activity"/>
    <property type="evidence" value="ECO:0007669"/>
    <property type="project" value="UniProtKB-ARBA"/>
</dbReference>
<protein>
    <submittedName>
        <fullName evidence="4">Alpha-L-rhamnosidase C</fullName>
    </submittedName>
</protein>
<dbReference type="EMBL" id="KZ821448">
    <property type="protein sequence ID" value="PYH38132.1"/>
    <property type="molecule type" value="Genomic_DNA"/>
</dbReference>
<feature type="signal peptide" evidence="1">
    <location>
        <begin position="1"/>
        <end position="19"/>
    </location>
</feature>
<keyword evidence="1" id="KW-0732">Signal</keyword>
<evidence type="ECO:0000259" key="3">
    <source>
        <dbReference type="Pfam" id="PF17390"/>
    </source>
</evidence>
<evidence type="ECO:0000313" key="5">
    <source>
        <dbReference type="Proteomes" id="UP000247647"/>
    </source>
</evidence>
<evidence type="ECO:0000259" key="2">
    <source>
        <dbReference type="Pfam" id="PF17389"/>
    </source>
</evidence>
<evidence type="ECO:0000313" key="4">
    <source>
        <dbReference type="EMBL" id="PYH38132.1"/>
    </source>
</evidence>
<dbReference type="Pfam" id="PF17390">
    <property type="entry name" value="Bac_rhamnosid_C"/>
    <property type="match status" value="1"/>
</dbReference>
<dbReference type="Gene3D" id="2.60.420.10">
    <property type="entry name" value="Maltose phosphorylase, domain 3"/>
    <property type="match status" value="1"/>
</dbReference>
<dbReference type="InterPro" id="IPR035398">
    <property type="entry name" value="Bac_rhamnosid_C"/>
</dbReference>
<keyword evidence="5" id="KW-1185">Reference proteome</keyword>
<feature type="chain" id="PRO_5016426085" evidence="1">
    <location>
        <begin position="20"/>
        <end position="799"/>
    </location>
</feature>
<dbReference type="GO" id="GO:0005975">
    <property type="term" value="P:carbohydrate metabolic process"/>
    <property type="evidence" value="ECO:0007669"/>
    <property type="project" value="InterPro"/>
</dbReference>
<dbReference type="OrthoDB" id="10036721at2759"/>
<dbReference type="InterPro" id="IPR035396">
    <property type="entry name" value="Bac_rhamnosid6H"/>
</dbReference>
<dbReference type="InterPro" id="IPR012341">
    <property type="entry name" value="6hp_glycosidase-like_sf"/>
</dbReference>
<dbReference type="PANTHER" id="PTHR34987">
    <property type="entry name" value="C, PUTATIVE (AFU_ORTHOLOGUE AFUA_3G02880)-RELATED"/>
    <property type="match status" value="1"/>
</dbReference>
<dbReference type="Pfam" id="PF17389">
    <property type="entry name" value="Bac_rhamnosid6H"/>
    <property type="match status" value="1"/>
</dbReference>
<dbReference type="Gene3D" id="1.50.10.10">
    <property type="match status" value="1"/>
</dbReference>